<reference evidence="2" key="1">
    <citation type="submission" date="2017-08" db="EMBL/GenBank/DDBJ databases">
        <authorList>
            <person name="Varghese N."/>
            <person name="Submissions S."/>
        </authorList>
    </citation>
    <scope>NUCLEOTIDE SEQUENCE [LARGE SCALE GENOMIC DNA]</scope>
    <source>
        <strain evidence="2">JC22</strain>
    </source>
</reference>
<dbReference type="OrthoDB" id="3034312at2"/>
<dbReference type="Pfam" id="PF11185">
    <property type="entry name" value="DUF2971"/>
    <property type="match status" value="1"/>
</dbReference>
<evidence type="ECO:0000313" key="1">
    <source>
        <dbReference type="EMBL" id="SOC13456.1"/>
    </source>
</evidence>
<dbReference type="Proteomes" id="UP000219636">
    <property type="component" value="Unassembled WGS sequence"/>
</dbReference>
<proteinExistence type="predicted"/>
<organism evidence="1 2">
    <name type="scientific">Ureibacillus xyleni</name>
    <dbReference type="NCBI Taxonomy" id="614648"/>
    <lineage>
        <taxon>Bacteria</taxon>
        <taxon>Bacillati</taxon>
        <taxon>Bacillota</taxon>
        <taxon>Bacilli</taxon>
        <taxon>Bacillales</taxon>
        <taxon>Caryophanaceae</taxon>
        <taxon>Ureibacillus</taxon>
    </lineage>
</organism>
<dbReference type="RefSeq" id="WP_097073917.1">
    <property type="nucleotide sequence ID" value="NZ_OBMQ01000007.1"/>
</dbReference>
<dbReference type="AlphaFoldDB" id="A0A285SY46"/>
<name>A0A285SY46_9BACL</name>
<accession>A0A285SY46</accession>
<sequence>MEQNLKMILVNAFWEEMGSIIRSDKLDKKIYHYTSLEGLMGILSSEEVWMTNSDFLNDMSELTYFKTLTKEAKERFETEILFKYKQEEINKNNMLTLFIELFDKAIQNRFDKPTENFEVYVMSLSENDDSLTLWGNYAKGKGYNICFNTQTLISEVDKIGLGYVVYGNVVYERETQLRTLSHSLVRTFDLIINKDVEIGELKKELLSYFNSLIISYSIFFKHASFAPEEEFRMALTTSENVDVQFRSNGEVIIPYIKLEFDKSDINGIVIGPKNNSDIAENGVKTYLQKLNYSLNETWVKKSEIPLRY</sequence>
<dbReference type="EMBL" id="OBMQ01000007">
    <property type="protein sequence ID" value="SOC13456.1"/>
    <property type="molecule type" value="Genomic_DNA"/>
</dbReference>
<keyword evidence="2" id="KW-1185">Reference proteome</keyword>
<gene>
    <name evidence="1" type="ORF">SAMN05880501_107193</name>
</gene>
<protein>
    <recommendedName>
        <fullName evidence="3">DUF2971 family protein</fullName>
    </recommendedName>
</protein>
<dbReference type="InterPro" id="IPR021352">
    <property type="entry name" value="DUF2971"/>
</dbReference>
<evidence type="ECO:0000313" key="2">
    <source>
        <dbReference type="Proteomes" id="UP000219636"/>
    </source>
</evidence>
<evidence type="ECO:0008006" key="3">
    <source>
        <dbReference type="Google" id="ProtNLM"/>
    </source>
</evidence>